<protein>
    <submittedName>
        <fullName evidence="2">Uncharacterized protein</fullName>
    </submittedName>
</protein>
<keyword evidence="1" id="KW-0472">Membrane</keyword>
<dbReference type="Proteomes" id="UP000176389">
    <property type="component" value="Unassembled WGS sequence"/>
</dbReference>
<keyword evidence="1" id="KW-1133">Transmembrane helix</keyword>
<name>A0A1G1WCT1_9BACT</name>
<dbReference type="AlphaFoldDB" id="A0A1G1WCT1"/>
<dbReference type="EMBL" id="MHCS01000048">
    <property type="protein sequence ID" value="OGY25300.1"/>
    <property type="molecule type" value="Genomic_DNA"/>
</dbReference>
<gene>
    <name evidence="2" type="ORF">A2Z11_02980</name>
</gene>
<feature type="transmembrane region" description="Helical" evidence="1">
    <location>
        <begin position="12"/>
        <end position="33"/>
    </location>
</feature>
<sequence length="196" mass="23260">MKKGRVDPLKWFNLNVSYLILLGVVVLALWLLIRPPMEEEIRNTQEAPSRESEFRGRFPDYCPPMWAVRSARGWESKHERNQSFSQEFLELFDLLKLQDDTQVLKLEARGFCVFQFNTLMFVVFHDYEDQFGDRVDGRQELQSWFQQKGITDDLCQIIWSQCPTSPNYGPQEKDDEERDDEALVFYTDASFHFIDK</sequence>
<keyword evidence="1" id="KW-0812">Transmembrane</keyword>
<reference evidence="2 3" key="1">
    <citation type="journal article" date="2016" name="Nat. Commun.">
        <title>Thousands of microbial genomes shed light on interconnected biogeochemical processes in an aquifer system.</title>
        <authorList>
            <person name="Anantharaman K."/>
            <person name="Brown C.T."/>
            <person name="Hug L.A."/>
            <person name="Sharon I."/>
            <person name="Castelle C.J."/>
            <person name="Probst A.J."/>
            <person name="Thomas B.C."/>
            <person name="Singh A."/>
            <person name="Wilkins M.J."/>
            <person name="Karaoz U."/>
            <person name="Brodie E.L."/>
            <person name="Williams K.H."/>
            <person name="Hubbard S.S."/>
            <person name="Banfield J.F."/>
        </authorList>
    </citation>
    <scope>NUCLEOTIDE SEQUENCE [LARGE SCALE GENOMIC DNA]</scope>
</reference>
<accession>A0A1G1WCT1</accession>
<comment type="caution">
    <text evidence="2">The sequence shown here is derived from an EMBL/GenBank/DDBJ whole genome shotgun (WGS) entry which is preliminary data.</text>
</comment>
<evidence type="ECO:0000256" key="1">
    <source>
        <dbReference type="SAM" id="Phobius"/>
    </source>
</evidence>
<evidence type="ECO:0000313" key="3">
    <source>
        <dbReference type="Proteomes" id="UP000176389"/>
    </source>
</evidence>
<organism evidence="2 3">
    <name type="scientific">Candidatus Woykebacteria bacterium RBG_16_43_9</name>
    <dbReference type="NCBI Taxonomy" id="1802596"/>
    <lineage>
        <taxon>Bacteria</taxon>
        <taxon>Candidatus Woykeibacteriota</taxon>
    </lineage>
</organism>
<proteinExistence type="predicted"/>
<evidence type="ECO:0000313" key="2">
    <source>
        <dbReference type="EMBL" id="OGY25300.1"/>
    </source>
</evidence>